<dbReference type="InterPro" id="IPR029060">
    <property type="entry name" value="PIN-like_dom_sf"/>
</dbReference>
<dbReference type="STRING" id="41688.A0A2N3NE80"/>
<dbReference type="GO" id="GO:0006364">
    <property type="term" value="P:rRNA processing"/>
    <property type="evidence" value="ECO:0007669"/>
    <property type="project" value="UniProtKB-KW"/>
</dbReference>
<comment type="similarity">
    <text evidence="5">Belongs to the UTP23/FCF1 family. FCF1 subfamily.</text>
</comment>
<sequence length="199" mass="22556">MGVAKRTRKFAQVKRIIGKRDARIKANQGKDEAINKKKAAEAATDEVVREVDSKEMPIQMFFSHNTALVPPYNCLVDTNFITHSVQRKLSLVQASMDLLYAKVNMYITTCVLAELEKLGPKYRLALRVAKSENFEVLKCQHKGIYADDCIFDRVSKSRIFIVGTDDKDLQRRLRKIPGVPIMKVGRGKYVIENMPGAPQ</sequence>
<dbReference type="OrthoDB" id="76105at2759"/>
<dbReference type="InterPro" id="IPR006984">
    <property type="entry name" value="Fcf1/UTP23"/>
</dbReference>
<dbReference type="Gene3D" id="3.40.50.1010">
    <property type="entry name" value="5'-nuclease"/>
    <property type="match status" value="1"/>
</dbReference>
<dbReference type="Proteomes" id="UP000233524">
    <property type="component" value="Unassembled WGS sequence"/>
</dbReference>
<keyword evidence="4" id="KW-0539">Nucleus</keyword>
<dbReference type="PANTHER" id="PTHR12416">
    <property type="entry name" value="RRNA-PROCESSING PROTEIN UTP23 HOMOLOG"/>
    <property type="match status" value="1"/>
</dbReference>
<dbReference type="AlphaFoldDB" id="A0A2N3NE80"/>
<accession>A0A2N3NE80</accession>
<dbReference type="InParanoid" id="A0A2N3NE80"/>
<dbReference type="InterPro" id="IPR002716">
    <property type="entry name" value="PIN_dom"/>
</dbReference>
<keyword evidence="3" id="KW-0698">rRNA processing</keyword>
<dbReference type="InterPro" id="IPR037503">
    <property type="entry name" value="Fcf1_PIN"/>
</dbReference>
<dbReference type="GO" id="GO:0004540">
    <property type="term" value="F:RNA nuclease activity"/>
    <property type="evidence" value="ECO:0007669"/>
    <property type="project" value="UniProtKB-ARBA"/>
</dbReference>
<comment type="subcellular location">
    <subcellularLocation>
        <location evidence="1">Nucleus</location>
        <location evidence="1">Nucleolus</location>
    </subcellularLocation>
</comment>
<evidence type="ECO:0000259" key="6">
    <source>
        <dbReference type="SMART" id="SM00670"/>
    </source>
</evidence>
<keyword evidence="2" id="KW-0690">Ribosome biogenesis</keyword>
<dbReference type="SUPFAM" id="SSF88723">
    <property type="entry name" value="PIN domain-like"/>
    <property type="match status" value="1"/>
</dbReference>
<dbReference type="GO" id="GO:0032040">
    <property type="term" value="C:small-subunit processome"/>
    <property type="evidence" value="ECO:0007669"/>
    <property type="project" value="InterPro"/>
</dbReference>
<dbReference type="EMBL" id="NLAX01000008">
    <property type="protein sequence ID" value="PKS10786.1"/>
    <property type="molecule type" value="Genomic_DNA"/>
</dbReference>
<dbReference type="VEuPathDB" id="FungiDB:jhhlp_002543"/>
<evidence type="ECO:0000313" key="8">
    <source>
        <dbReference type="Proteomes" id="UP000233524"/>
    </source>
</evidence>
<evidence type="ECO:0000256" key="1">
    <source>
        <dbReference type="ARBA" id="ARBA00004604"/>
    </source>
</evidence>
<dbReference type="FunFam" id="3.40.50.1010:FF:000039">
    <property type="entry name" value="rRNA-processing protein FCF1 family protein"/>
    <property type="match status" value="1"/>
</dbReference>
<dbReference type="CDD" id="cd09864">
    <property type="entry name" value="PIN_Fcf1-like"/>
    <property type="match status" value="1"/>
</dbReference>
<dbReference type="SMART" id="SM00670">
    <property type="entry name" value="PINc"/>
    <property type="match status" value="1"/>
</dbReference>
<evidence type="ECO:0000256" key="3">
    <source>
        <dbReference type="ARBA" id="ARBA00022552"/>
    </source>
</evidence>
<keyword evidence="8" id="KW-1185">Reference proteome</keyword>
<evidence type="ECO:0000256" key="2">
    <source>
        <dbReference type="ARBA" id="ARBA00022517"/>
    </source>
</evidence>
<name>A0A2N3NE80_9PEZI</name>
<comment type="caution">
    <text evidence="7">The sequence shown here is derived from an EMBL/GenBank/DDBJ whole genome shotgun (WGS) entry which is preliminary data.</text>
</comment>
<feature type="domain" description="PIN" evidence="6">
    <location>
        <begin position="72"/>
        <end position="171"/>
    </location>
</feature>
<dbReference type="FunCoup" id="A0A2N3NE80">
    <property type="interactions" value="884"/>
</dbReference>
<reference evidence="7 8" key="1">
    <citation type="journal article" date="2017" name="G3 (Bethesda)">
        <title>First Draft Genome Sequence of the Pathogenic Fungus Lomentospora prolificans (Formerly Scedosporium prolificans).</title>
        <authorList>
            <person name="Luo R."/>
            <person name="Zimin A."/>
            <person name="Workman R."/>
            <person name="Fan Y."/>
            <person name="Pertea G."/>
            <person name="Grossman N."/>
            <person name="Wear M.P."/>
            <person name="Jia B."/>
            <person name="Miller H."/>
            <person name="Casadevall A."/>
            <person name="Timp W."/>
            <person name="Zhang S.X."/>
            <person name="Salzberg S.L."/>
        </authorList>
    </citation>
    <scope>NUCLEOTIDE SEQUENCE [LARGE SCALE GENOMIC DNA]</scope>
    <source>
        <strain evidence="7 8">JHH-5317</strain>
    </source>
</reference>
<dbReference type="Pfam" id="PF04900">
    <property type="entry name" value="Fcf1"/>
    <property type="match status" value="1"/>
</dbReference>
<protein>
    <recommendedName>
        <fullName evidence="6">PIN domain-containing protein</fullName>
    </recommendedName>
</protein>
<evidence type="ECO:0000313" key="7">
    <source>
        <dbReference type="EMBL" id="PKS10786.1"/>
    </source>
</evidence>
<organism evidence="7 8">
    <name type="scientific">Lomentospora prolificans</name>
    <dbReference type="NCBI Taxonomy" id="41688"/>
    <lineage>
        <taxon>Eukaryota</taxon>
        <taxon>Fungi</taxon>
        <taxon>Dikarya</taxon>
        <taxon>Ascomycota</taxon>
        <taxon>Pezizomycotina</taxon>
        <taxon>Sordariomycetes</taxon>
        <taxon>Hypocreomycetidae</taxon>
        <taxon>Microascales</taxon>
        <taxon>Microascaceae</taxon>
        <taxon>Lomentospora</taxon>
    </lineage>
</organism>
<proteinExistence type="inferred from homology"/>
<gene>
    <name evidence="7" type="ORF">jhhlp_002543</name>
</gene>
<evidence type="ECO:0000256" key="5">
    <source>
        <dbReference type="ARBA" id="ARBA00024026"/>
    </source>
</evidence>
<evidence type="ECO:0000256" key="4">
    <source>
        <dbReference type="ARBA" id="ARBA00023242"/>
    </source>
</evidence>